<dbReference type="Pfam" id="PF03135">
    <property type="entry name" value="CagE_TrbE_VirB"/>
    <property type="match status" value="1"/>
</dbReference>
<evidence type="ECO:0000313" key="7">
    <source>
        <dbReference type="EMBL" id="EQD36086.1"/>
    </source>
</evidence>
<keyword evidence="4" id="KW-0812">Transmembrane</keyword>
<feature type="non-terminal residue" evidence="7">
    <location>
        <position position="324"/>
    </location>
</feature>
<dbReference type="GO" id="GO:0005524">
    <property type="term" value="F:ATP binding"/>
    <property type="evidence" value="ECO:0007669"/>
    <property type="project" value="UniProtKB-KW"/>
</dbReference>
<evidence type="ECO:0000256" key="1">
    <source>
        <dbReference type="ARBA" id="ARBA00006512"/>
    </source>
</evidence>
<dbReference type="Gene3D" id="3.40.50.300">
    <property type="entry name" value="P-loop containing nucleotide triphosphate hydrolases"/>
    <property type="match status" value="1"/>
</dbReference>
<dbReference type="AlphaFoldDB" id="T0YKY0"/>
<dbReference type="InterPro" id="IPR051162">
    <property type="entry name" value="T4SS_component"/>
</dbReference>
<proteinExistence type="inferred from homology"/>
<comment type="caution">
    <text evidence="7">The sequence shown here is derived from an EMBL/GenBank/DDBJ whole genome shotgun (WGS) entry which is preliminary data.</text>
</comment>
<keyword evidence="4" id="KW-1133">Transmembrane helix</keyword>
<evidence type="ECO:0000256" key="4">
    <source>
        <dbReference type="SAM" id="Phobius"/>
    </source>
</evidence>
<reference evidence="7" key="1">
    <citation type="submission" date="2013-08" db="EMBL/GenBank/DDBJ databases">
        <authorList>
            <person name="Mendez C."/>
            <person name="Richter M."/>
            <person name="Ferrer M."/>
            <person name="Sanchez J."/>
        </authorList>
    </citation>
    <scope>NUCLEOTIDE SEQUENCE</scope>
</reference>
<keyword evidence="2" id="KW-0547">Nucleotide-binding</keyword>
<feature type="domain" description="TraG P-loop" evidence="6">
    <location>
        <begin position="215"/>
        <end position="284"/>
    </location>
</feature>
<dbReference type="PANTHER" id="PTHR30121:SF12">
    <property type="entry name" value="TYPE IV SECRETION SYSTEM PROTEIN CAGE"/>
    <property type="match status" value="1"/>
</dbReference>
<feature type="transmembrane region" description="Helical" evidence="4">
    <location>
        <begin position="12"/>
        <end position="36"/>
    </location>
</feature>
<name>T0YKY0_9ZZZZ</name>
<gene>
    <name evidence="7" type="ORF">B2A_12275</name>
</gene>
<protein>
    <submittedName>
        <fullName evidence="7">Type IV secretion/conjugal transfer ATPase, VirB4 family</fullName>
    </submittedName>
</protein>
<evidence type="ECO:0000256" key="3">
    <source>
        <dbReference type="ARBA" id="ARBA00022840"/>
    </source>
</evidence>
<reference evidence="7" key="2">
    <citation type="journal article" date="2014" name="ISME J.">
        <title>Microbial stratification in low pH oxic and suboxic macroscopic growths along an acid mine drainage.</title>
        <authorList>
            <person name="Mendez-Garcia C."/>
            <person name="Mesa V."/>
            <person name="Sprenger R.R."/>
            <person name="Richter M."/>
            <person name="Diez M.S."/>
            <person name="Solano J."/>
            <person name="Bargiela R."/>
            <person name="Golyshina O.V."/>
            <person name="Manteca A."/>
            <person name="Ramos J.L."/>
            <person name="Gallego J.R."/>
            <person name="Llorente I."/>
            <person name="Martins Dos Santos V.A."/>
            <person name="Jensen O.N."/>
            <person name="Pelaez A.I."/>
            <person name="Sanchez J."/>
            <person name="Ferrer M."/>
        </authorList>
    </citation>
    <scope>NUCLEOTIDE SEQUENCE</scope>
</reference>
<comment type="similarity">
    <text evidence="1">Belongs to the TrbE/VirB4 family.</text>
</comment>
<feature type="domain" description="CagE TrbE VirB component of type IV transporter system central" evidence="5">
    <location>
        <begin position="1"/>
        <end position="150"/>
    </location>
</feature>
<evidence type="ECO:0000259" key="6">
    <source>
        <dbReference type="Pfam" id="PF19044"/>
    </source>
</evidence>
<accession>T0YKY0</accession>
<dbReference type="PANTHER" id="PTHR30121">
    <property type="entry name" value="UNCHARACTERIZED PROTEIN YJGR-RELATED"/>
    <property type="match status" value="1"/>
</dbReference>
<dbReference type="InterPro" id="IPR043964">
    <property type="entry name" value="P-loop_TraG"/>
</dbReference>
<dbReference type="Pfam" id="PF19044">
    <property type="entry name" value="P-loop_TraG"/>
    <property type="match status" value="1"/>
</dbReference>
<dbReference type="EMBL" id="AUZZ01008854">
    <property type="protein sequence ID" value="EQD36086.1"/>
    <property type="molecule type" value="Genomic_DNA"/>
</dbReference>
<dbReference type="InterPro" id="IPR027417">
    <property type="entry name" value="P-loop_NTPase"/>
</dbReference>
<evidence type="ECO:0000259" key="5">
    <source>
        <dbReference type="Pfam" id="PF03135"/>
    </source>
</evidence>
<sequence>MLGIKEYPTPTVVGLFNALLSAPFAFVLTQSFAFLTKATAQGLLQRQSARMANAGDFAVTQAAELTDALDALTGNEFVMGDHHFTLQVLAEEAPIEAGEPETGRLRFLNDAIAQARALLADTGMTVAREDLGLEAGTWSQLPGNFAYRPRKSPITSRNFAAMAAFHDYPSGRATGNHWGEALALLVTSARSPYHFSLHASDPTDAEGGSRKDTGHTFVCGPTGSGKTVLVGFLVAMLARRDVTQVIFDKDHGLEILVRALGGVYLPLRNGQPTGFNPLQLPETAANFEFLKAWLRALVRAPVALSAREEADLDHALSGTLALEV</sequence>
<evidence type="ECO:0000256" key="2">
    <source>
        <dbReference type="ARBA" id="ARBA00022741"/>
    </source>
</evidence>
<keyword evidence="3" id="KW-0067">ATP-binding</keyword>
<dbReference type="SUPFAM" id="SSF52540">
    <property type="entry name" value="P-loop containing nucleoside triphosphate hydrolases"/>
    <property type="match status" value="1"/>
</dbReference>
<organism evidence="7">
    <name type="scientific">mine drainage metagenome</name>
    <dbReference type="NCBI Taxonomy" id="410659"/>
    <lineage>
        <taxon>unclassified sequences</taxon>
        <taxon>metagenomes</taxon>
        <taxon>ecological metagenomes</taxon>
    </lineage>
</organism>
<dbReference type="InterPro" id="IPR018145">
    <property type="entry name" value="CagE_TrbE_VirB_cntrl_dom"/>
</dbReference>
<keyword evidence="4" id="KW-0472">Membrane</keyword>